<dbReference type="AlphaFoldDB" id="A0A165FSI3"/>
<proteinExistence type="predicted"/>
<sequence>MSSTVQSSQTASLSGGYRIEMLSGDNWLPWKRRMLAILRDSDLEMYVAAIEEAALQDWKSGDSKTRTRIELAVGDSEMVHLSGTKTAREMWEQLTQIKEARGRSGVLA</sequence>
<organism evidence="1 2">
    <name type="scientific">Exidia glandulosa HHB12029</name>
    <dbReference type="NCBI Taxonomy" id="1314781"/>
    <lineage>
        <taxon>Eukaryota</taxon>
        <taxon>Fungi</taxon>
        <taxon>Dikarya</taxon>
        <taxon>Basidiomycota</taxon>
        <taxon>Agaricomycotina</taxon>
        <taxon>Agaricomycetes</taxon>
        <taxon>Auriculariales</taxon>
        <taxon>Exidiaceae</taxon>
        <taxon>Exidia</taxon>
    </lineage>
</organism>
<dbReference type="InParanoid" id="A0A165FSI3"/>
<dbReference type="STRING" id="1314781.A0A165FSI3"/>
<accession>A0A165FSI3</accession>
<feature type="non-terminal residue" evidence="1">
    <location>
        <position position="108"/>
    </location>
</feature>
<name>A0A165FSI3_EXIGL</name>
<reference evidence="1 2" key="1">
    <citation type="journal article" date="2016" name="Mol. Biol. Evol.">
        <title>Comparative Genomics of Early-Diverging Mushroom-Forming Fungi Provides Insights into the Origins of Lignocellulose Decay Capabilities.</title>
        <authorList>
            <person name="Nagy L.G."/>
            <person name="Riley R."/>
            <person name="Tritt A."/>
            <person name="Adam C."/>
            <person name="Daum C."/>
            <person name="Floudas D."/>
            <person name="Sun H."/>
            <person name="Yadav J.S."/>
            <person name="Pangilinan J."/>
            <person name="Larsson K.H."/>
            <person name="Matsuura K."/>
            <person name="Barry K."/>
            <person name="Labutti K."/>
            <person name="Kuo R."/>
            <person name="Ohm R.A."/>
            <person name="Bhattacharya S.S."/>
            <person name="Shirouzu T."/>
            <person name="Yoshinaga Y."/>
            <person name="Martin F.M."/>
            <person name="Grigoriev I.V."/>
            <person name="Hibbett D.S."/>
        </authorList>
    </citation>
    <scope>NUCLEOTIDE SEQUENCE [LARGE SCALE GENOMIC DNA]</scope>
    <source>
        <strain evidence="1 2">HHB12029</strain>
    </source>
</reference>
<gene>
    <name evidence="1" type="ORF">EXIGLDRAFT_618160</name>
</gene>
<protein>
    <recommendedName>
        <fullName evidence="3">Retrotransposon Copia-like N-terminal domain-containing protein</fullName>
    </recommendedName>
</protein>
<evidence type="ECO:0000313" key="1">
    <source>
        <dbReference type="EMBL" id="KZV89462.1"/>
    </source>
</evidence>
<dbReference type="OrthoDB" id="2847449at2759"/>
<dbReference type="Pfam" id="PF14223">
    <property type="entry name" value="Retrotran_gag_2"/>
    <property type="match status" value="1"/>
</dbReference>
<dbReference type="EMBL" id="KV426072">
    <property type="protein sequence ID" value="KZV89462.1"/>
    <property type="molecule type" value="Genomic_DNA"/>
</dbReference>
<evidence type="ECO:0008006" key="3">
    <source>
        <dbReference type="Google" id="ProtNLM"/>
    </source>
</evidence>
<evidence type="ECO:0000313" key="2">
    <source>
        <dbReference type="Proteomes" id="UP000077266"/>
    </source>
</evidence>
<keyword evidence="2" id="KW-1185">Reference proteome</keyword>
<dbReference type="Proteomes" id="UP000077266">
    <property type="component" value="Unassembled WGS sequence"/>
</dbReference>